<comment type="subcellular location">
    <subcellularLocation>
        <location evidence="1">Membrane</location>
        <topology evidence="1">Single-pass type I membrane protein</topology>
    </subcellularLocation>
</comment>
<evidence type="ECO:0000313" key="11">
    <source>
        <dbReference type="Ensembl" id="ENSAPEP00000001655.1"/>
    </source>
</evidence>
<evidence type="ECO:0000256" key="3">
    <source>
        <dbReference type="ARBA" id="ARBA00022729"/>
    </source>
</evidence>
<dbReference type="InterPro" id="IPR015321">
    <property type="entry name" value="TypeI_recpt_CBD"/>
</dbReference>
<keyword evidence="2 8" id="KW-0812">Transmembrane</keyword>
<feature type="signal peptide" evidence="9">
    <location>
        <begin position="1"/>
        <end position="22"/>
    </location>
</feature>
<reference evidence="11" key="3">
    <citation type="submission" date="2025-09" db="UniProtKB">
        <authorList>
            <consortium name="Ensembl"/>
        </authorList>
    </citation>
    <scope>IDENTIFICATION</scope>
</reference>
<dbReference type="PANTHER" id="PTHR23037:SF45">
    <property type="entry name" value="INTERLEUKIN 13 RECEPTOR SUBUNIT ALPHA 2"/>
    <property type="match status" value="1"/>
</dbReference>
<dbReference type="Ensembl" id="ENSAPET00000001693.1">
    <property type="protein sequence ID" value="ENSAPEP00000001655.1"/>
    <property type="gene ID" value="ENSAPEG00000001250.1"/>
</dbReference>
<evidence type="ECO:0000256" key="5">
    <source>
        <dbReference type="ARBA" id="ARBA00023136"/>
    </source>
</evidence>
<dbReference type="OMA" id="GPIPSQC"/>
<evidence type="ECO:0000256" key="8">
    <source>
        <dbReference type="SAM" id="Phobius"/>
    </source>
</evidence>
<dbReference type="InterPro" id="IPR036116">
    <property type="entry name" value="FN3_sf"/>
</dbReference>
<dbReference type="GO" id="GO:0009897">
    <property type="term" value="C:external side of plasma membrane"/>
    <property type="evidence" value="ECO:0007669"/>
    <property type="project" value="TreeGrafter"/>
</dbReference>
<protein>
    <submittedName>
        <fullName evidence="11">Interleukin 13 receptor, alpha 2</fullName>
    </submittedName>
</protein>
<accession>A0A3P8RQ51</accession>
<evidence type="ECO:0000256" key="4">
    <source>
        <dbReference type="ARBA" id="ARBA00022989"/>
    </source>
</evidence>
<evidence type="ECO:0000259" key="10">
    <source>
        <dbReference type="Pfam" id="PF09240"/>
    </source>
</evidence>
<dbReference type="InterPro" id="IPR013783">
    <property type="entry name" value="Ig-like_fold"/>
</dbReference>
<organism evidence="11 12">
    <name type="scientific">Amphiprion percula</name>
    <name type="common">Orange clownfish</name>
    <name type="synonym">Lutjanus percula</name>
    <dbReference type="NCBI Taxonomy" id="161767"/>
    <lineage>
        <taxon>Eukaryota</taxon>
        <taxon>Metazoa</taxon>
        <taxon>Chordata</taxon>
        <taxon>Craniata</taxon>
        <taxon>Vertebrata</taxon>
        <taxon>Euteleostomi</taxon>
        <taxon>Actinopterygii</taxon>
        <taxon>Neopterygii</taxon>
        <taxon>Teleostei</taxon>
        <taxon>Neoteleostei</taxon>
        <taxon>Acanthomorphata</taxon>
        <taxon>Ovalentaria</taxon>
        <taxon>Pomacentridae</taxon>
        <taxon>Amphiprion</taxon>
    </lineage>
</organism>
<evidence type="ECO:0000256" key="7">
    <source>
        <dbReference type="ARBA" id="ARBA00023180"/>
    </source>
</evidence>
<keyword evidence="4 8" id="KW-1133">Transmembrane helix</keyword>
<dbReference type="Pfam" id="PF09240">
    <property type="entry name" value="IL6Ra-bind"/>
    <property type="match status" value="1"/>
</dbReference>
<proteinExistence type="predicted"/>
<evidence type="ECO:0000256" key="2">
    <source>
        <dbReference type="ARBA" id="ARBA00022692"/>
    </source>
</evidence>
<feature type="chain" id="PRO_5018077382" evidence="9">
    <location>
        <begin position="23"/>
        <end position="398"/>
    </location>
</feature>
<evidence type="ECO:0000313" key="12">
    <source>
        <dbReference type="Proteomes" id="UP000265080"/>
    </source>
</evidence>
<dbReference type="PANTHER" id="PTHR23037">
    <property type="entry name" value="CYTOKINE RECEPTOR"/>
    <property type="match status" value="1"/>
</dbReference>
<dbReference type="Gene3D" id="2.60.40.10">
    <property type="entry name" value="Immunoglobulins"/>
    <property type="match status" value="3"/>
</dbReference>
<feature type="transmembrane region" description="Helical" evidence="8">
    <location>
        <begin position="346"/>
        <end position="368"/>
    </location>
</feature>
<dbReference type="AlphaFoldDB" id="A0A3P8RQ51"/>
<dbReference type="SUPFAM" id="SSF49265">
    <property type="entry name" value="Fibronectin type III"/>
    <property type="match status" value="3"/>
</dbReference>
<dbReference type="Proteomes" id="UP000265080">
    <property type="component" value="Chromosome 15"/>
</dbReference>
<evidence type="ECO:0000256" key="9">
    <source>
        <dbReference type="SAM" id="SignalP"/>
    </source>
</evidence>
<dbReference type="GO" id="GO:0004896">
    <property type="term" value="F:cytokine receptor activity"/>
    <property type="evidence" value="ECO:0007669"/>
    <property type="project" value="TreeGrafter"/>
</dbReference>
<keyword evidence="12" id="KW-1185">Reference proteome</keyword>
<reference evidence="11 12" key="1">
    <citation type="submission" date="2018-03" db="EMBL/GenBank/DDBJ databases">
        <title>Finding Nemo's genes: A chromosome-scale reference assembly of the genome of the orange clownfish Amphiprion percula.</title>
        <authorList>
            <person name="Lehmann R."/>
        </authorList>
    </citation>
    <scope>NUCLEOTIDE SEQUENCE</scope>
</reference>
<keyword evidence="3 9" id="KW-0732">Signal</keyword>
<evidence type="ECO:0000256" key="1">
    <source>
        <dbReference type="ARBA" id="ARBA00004479"/>
    </source>
</evidence>
<dbReference type="GeneTree" id="ENSGT00940000159971"/>
<dbReference type="STRING" id="161767.ENSAPEP00000001655"/>
<feature type="domain" description="Type I cytokine receptor cytokine-binding" evidence="10">
    <location>
        <begin position="141"/>
        <end position="232"/>
    </location>
</feature>
<keyword evidence="7" id="KW-0325">Glycoprotein</keyword>
<evidence type="ECO:0000256" key="6">
    <source>
        <dbReference type="ARBA" id="ARBA00023170"/>
    </source>
</evidence>
<keyword evidence="6" id="KW-0675">Receptor</keyword>
<sequence>MVIKCWVTHLMLLLITWKESLNCNGLTVDPPENLTVVDPGHFGHLEISWNPPGSLINMTNCSTLYHLEYFNTYKNSWSAARMSIRSYSVQFDLMKDIKVRVSTILDGPCTNNTMIQSTNYAELIQKPTSTGVVDTEVQDFICLFHNNEYLECKWRRNPKTPANSKHNLYFWHKKLGQAVECPTYIMSGGDRSGCNFTETSLPKFTDINFCVNGSSPKGPLKPTFFSLQIQNHVKPAIANKLHLQTGPDMELWLQWEHPVGRVPGHCLEWEVEHSQEGKTPPTKSVTRQTSLTLTSVHNSERNCFRVQSKLSKYCADKSFWSDWSQPICNQEKKEIAPEPQLSVVPVYVGIAAAIIAVLVLSLCVGAALKVKKSRREKRPNSLLATLFAKHVTVTAVDA</sequence>
<name>A0A3P8RQ51_AMPPE</name>
<reference evidence="11" key="2">
    <citation type="submission" date="2025-08" db="UniProtKB">
        <authorList>
            <consortium name="Ensembl"/>
        </authorList>
    </citation>
    <scope>IDENTIFICATION</scope>
</reference>
<keyword evidence="5 8" id="KW-0472">Membrane</keyword>